<accession>A0ABS7L7R9</accession>
<dbReference type="Gene3D" id="1.10.10.10">
    <property type="entry name" value="Winged helix-like DNA-binding domain superfamily/Winged helix DNA-binding domain"/>
    <property type="match status" value="1"/>
</dbReference>
<feature type="domain" description="3H" evidence="1">
    <location>
        <begin position="71"/>
        <end position="166"/>
    </location>
</feature>
<evidence type="ECO:0000313" key="3">
    <source>
        <dbReference type="EMBL" id="MBY0759144.1"/>
    </source>
</evidence>
<dbReference type="InterPro" id="IPR013196">
    <property type="entry name" value="HTH_11"/>
</dbReference>
<dbReference type="PIRSF" id="PIRSF037847">
    <property type="entry name" value="NiaR"/>
    <property type="match status" value="1"/>
</dbReference>
<dbReference type="SUPFAM" id="SSF46785">
    <property type="entry name" value="Winged helix' DNA-binding domain"/>
    <property type="match status" value="1"/>
</dbReference>
<dbReference type="Pfam" id="PF08279">
    <property type="entry name" value="HTH_11"/>
    <property type="match status" value="1"/>
</dbReference>
<dbReference type="Proteomes" id="UP000779049">
    <property type="component" value="Unassembled WGS sequence"/>
</dbReference>
<organism evidence="3 4">
    <name type="scientific">Sellimonas caecigallum</name>
    <dbReference type="NCBI Taxonomy" id="2592333"/>
    <lineage>
        <taxon>Bacteria</taxon>
        <taxon>Bacillati</taxon>
        <taxon>Bacillota</taxon>
        <taxon>Clostridia</taxon>
        <taxon>Lachnospirales</taxon>
        <taxon>Lachnospiraceae</taxon>
        <taxon>Sellimonas</taxon>
    </lineage>
</organism>
<dbReference type="RefSeq" id="WP_087201983.1">
    <property type="nucleotide sequence ID" value="NZ_CP173660.1"/>
</dbReference>
<feature type="domain" description="Helix-turn-helix type 11" evidence="2">
    <location>
        <begin position="6"/>
        <end position="59"/>
    </location>
</feature>
<name>A0ABS7L7R9_9FIRM</name>
<dbReference type="InterPro" id="IPR004173">
    <property type="entry name" value="3H_domain"/>
</dbReference>
<dbReference type="InterPro" id="IPR036388">
    <property type="entry name" value="WH-like_DNA-bd_sf"/>
</dbReference>
<gene>
    <name evidence="3" type="ORF">FLB61_08600</name>
</gene>
<sequence>MDGELRRQEILRQIQESDTPISGTKLAQMCSVSRQVIVQDMAVLRASGYDIVSTYRGYICREDRKAERIFFVSHTDEEIEEELNLIVDFGGMIKDVFIRHEVYGELKAVLDIHSRREVQEFLNEIKTGRSGPLKNITSGRHYHTVLADSEEILDAIEKELKDKMFLL</sequence>
<protein>
    <submittedName>
        <fullName evidence="3">Transcription repressor NadR</fullName>
    </submittedName>
</protein>
<dbReference type="EMBL" id="VIRV01000011">
    <property type="protein sequence ID" value="MBY0759144.1"/>
    <property type="molecule type" value="Genomic_DNA"/>
</dbReference>
<evidence type="ECO:0000259" key="2">
    <source>
        <dbReference type="Pfam" id="PF08279"/>
    </source>
</evidence>
<dbReference type="Pfam" id="PF02829">
    <property type="entry name" value="3H"/>
    <property type="match status" value="1"/>
</dbReference>
<dbReference type="PANTHER" id="PTHR40068">
    <property type="entry name" value="TRANSCRIPTION REPRESSOR NIAR-RELATED"/>
    <property type="match status" value="1"/>
</dbReference>
<dbReference type="InterPro" id="IPR026043">
    <property type="entry name" value="NadR"/>
</dbReference>
<evidence type="ECO:0000259" key="1">
    <source>
        <dbReference type="Pfam" id="PF02829"/>
    </source>
</evidence>
<dbReference type="InterPro" id="IPR035922">
    <property type="entry name" value="3H_dom_sf"/>
</dbReference>
<dbReference type="SUPFAM" id="SSF75500">
    <property type="entry name" value="Putative transcriptional regulator TM1602, C-terminal domain"/>
    <property type="match status" value="1"/>
</dbReference>
<dbReference type="Gene3D" id="3.30.1340.20">
    <property type="entry name" value="3H domain"/>
    <property type="match status" value="1"/>
</dbReference>
<keyword evidence="4" id="KW-1185">Reference proteome</keyword>
<dbReference type="InterPro" id="IPR036390">
    <property type="entry name" value="WH_DNA-bd_sf"/>
</dbReference>
<dbReference type="PANTHER" id="PTHR40068:SF1">
    <property type="entry name" value="TRANSCRIPTION REPRESSOR NIAR-RELATED"/>
    <property type="match status" value="1"/>
</dbReference>
<evidence type="ECO:0000313" key="4">
    <source>
        <dbReference type="Proteomes" id="UP000779049"/>
    </source>
</evidence>
<comment type="caution">
    <text evidence="3">The sequence shown here is derived from an EMBL/GenBank/DDBJ whole genome shotgun (WGS) entry which is preliminary data.</text>
</comment>
<proteinExistence type="predicted"/>
<reference evidence="3 4" key="1">
    <citation type="journal article" date="2020" name="New Microbes New Infect">
        <title>Sellimonas caecigallum sp. nov., description and genome sequence of a new member of the Sellimonas genus isolated from the cecum of feral chicken.</title>
        <authorList>
            <person name="Wongkuna S."/>
            <person name="Ghimire S."/>
            <person name="Antony L."/>
            <person name="Chankhamhaengdecha S."/>
            <person name="Janvilisri T."/>
            <person name="Scaria J."/>
        </authorList>
    </citation>
    <scope>NUCLEOTIDE SEQUENCE [LARGE SCALE GENOMIC DNA]</scope>
    <source>
        <strain evidence="3 4">SW451</strain>
    </source>
</reference>